<protein>
    <recommendedName>
        <fullName evidence="8">Polysaccharide chain length determinant N-terminal domain-containing protein</fullName>
    </recommendedName>
</protein>
<feature type="domain" description="Polysaccharide chain length determinant N-terminal" evidence="8">
    <location>
        <begin position="9"/>
        <end position="106"/>
    </location>
</feature>
<feature type="transmembrane region" description="Helical" evidence="7">
    <location>
        <begin position="399"/>
        <end position="420"/>
    </location>
</feature>
<name>A0A662DBM4_UNCAE</name>
<organism evidence="9 10">
    <name type="scientific">Aerophobetes bacterium</name>
    <dbReference type="NCBI Taxonomy" id="2030807"/>
    <lineage>
        <taxon>Bacteria</taxon>
        <taxon>Candidatus Aerophobota</taxon>
    </lineage>
</organism>
<feature type="coiled-coil region" evidence="6">
    <location>
        <begin position="228"/>
        <end position="255"/>
    </location>
</feature>
<feature type="coiled-coil region" evidence="6">
    <location>
        <begin position="308"/>
        <end position="363"/>
    </location>
</feature>
<dbReference type="EMBL" id="QMQA01000254">
    <property type="protein sequence ID" value="RLE11416.1"/>
    <property type="molecule type" value="Genomic_DNA"/>
</dbReference>
<dbReference type="Pfam" id="PF02706">
    <property type="entry name" value="Wzz"/>
    <property type="match status" value="1"/>
</dbReference>
<feature type="transmembrane region" description="Helical" evidence="7">
    <location>
        <begin position="25"/>
        <end position="46"/>
    </location>
</feature>
<proteinExistence type="predicted"/>
<dbReference type="GO" id="GO:0005886">
    <property type="term" value="C:plasma membrane"/>
    <property type="evidence" value="ECO:0007669"/>
    <property type="project" value="UniProtKB-SubCell"/>
</dbReference>
<keyword evidence="5 7" id="KW-0472">Membrane</keyword>
<dbReference type="GO" id="GO:0004713">
    <property type="term" value="F:protein tyrosine kinase activity"/>
    <property type="evidence" value="ECO:0007669"/>
    <property type="project" value="TreeGrafter"/>
</dbReference>
<dbReference type="AlphaFoldDB" id="A0A662DBM4"/>
<evidence type="ECO:0000256" key="2">
    <source>
        <dbReference type="ARBA" id="ARBA00022475"/>
    </source>
</evidence>
<keyword evidence="3 7" id="KW-0812">Transmembrane</keyword>
<accession>A0A662DBM4</accession>
<dbReference type="InterPro" id="IPR003856">
    <property type="entry name" value="LPS_length_determ_N"/>
</dbReference>
<comment type="subcellular location">
    <subcellularLocation>
        <location evidence="1">Cell membrane</location>
        <topology evidence="1">Multi-pass membrane protein</topology>
    </subcellularLocation>
</comment>
<evidence type="ECO:0000256" key="5">
    <source>
        <dbReference type="ARBA" id="ARBA00023136"/>
    </source>
</evidence>
<evidence type="ECO:0000313" key="10">
    <source>
        <dbReference type="Proteomes" id="UP000280417"/>
    </source>
</evidence>
<evidence type="ECO:0000259" key="8">
    <source>
        <dbReference type="Pfam" id="PF02706"/>
    </source>
</evidence>
<evidence type="ECO:0000256" key="7">
    <source>
        <dbReference type="SAM" id="Phobius"/>
    </source>
</evidence>
<feature type="coiled-coil region" evidence="6">
    <location>
        <begin position="177"/>
        <end position="204"/>
    </location>
</feature>
<gene>
    <name evidence="9" type="ORF">DRJ04_08100</name>
</gene>
<sequence length="436" mass="50509">MIKDEAEFEEIDLRDYLEVLFKRKYIVLGIFFISIITAATVSFFGLSPVYRSTARVIVAPPSVGEVSEFKSYEEFLNFQAVFPGFYSPQTYVELLKNPSLEKEVIRLSGLEEKTKEDFSPEDLEKISSIQLVKGTRVIQITIEYKDPVLAKDIANTWARLFTEKIKNERLQRYLTVKTSLESRLNLTREKLSEIEKEKREFDKEDKIDLMEKEIQEKSLKLRKDRTRIFELQSLIQVEKAKIEELEKHLKEEKQVIVLTESIADHPVLRRLISRIEGEIPSNLQVKSEHINPLYQKIKTDLTRSKVNLIAYQQELTYLQKEVKDLTGKIEKLRKELAEKRPTYERITRELTLARKNYDSLSSQAELVSWVEPLLEEEAKIASLAAVPDTPFKPKKVQNIAISAVLGLFVGVIAAFFAEWWSKGKVEIEKNGEKSSS</sequence>
<keyword evidence="4 7" id="KW-1133">Transmembrane helix</keyword>
<comment type="caution">
    <text evidence="9">The sequence shown here is derived from an EMBL/GenBank/DDBJ whole genome shotgun (WGS) entry which is preliminary data.</text>
</comment>
<evidence type="ECO:0000256" key="6">
    <source>
        <dbReference type="SAM" id="Coils"/>
    </source>
</evidence>
<keyword evidence="6" id="KW-0175">Coiled coil</keyword>
<dbReference type="Proteomes" id="UP000280417">
    <property type="component" value="Unassembled WGS sequence"/>
</dbReference>
<keyword evidence="2" id="KW-1003">Cell membrane</keyword>
<dbReference type="PANTHER" id="PTHR32309">
    <property type="entry name" value="TYROSINE-PROTEIN KINASE"/>
    <property type="match status" value="1"/>
</dbReference>
<evidence type="ECO:0000256" key="4">
    <source>
        <dbReference type="ARBA" id="ARBA00022989"/>
    </source>
</evidence>
<evidence type="ECO:0000256" key="1">
    <source>
        <dbReference type="ARBA" id="ARBA00004651"/>
    </source>
</evidence>
<dbReference type="InterPro" id="IPR050445">
    <property type="entry name" value="Bact_polysacc_biosynth/exp"/>
</dbReference>
<dbReference type="PANTHER" id="PTHR32309:SF13">
    <property type="entry name" value="FERRIC ENTEROBACTIN TRANSPORT PROTEIN FEPE"/>
    <property type="match status" value="1"/>
</dbReference>
<evidence type="ECO:0000256" key="3">
    <source>
        <dbReference type="ARBA" id="ARBA00022692"/>
    </source>
</evidence>
<reference evidence="9 10" key="1">
    <citation type="submission" date="2018-06" db="EMBL/GenBank/DDBJ databases">
        <title>Extensive metabolic versatility and redundancy in microbially diverse, dynamic hydrothermal sediments.</title>
        <authorList>
            <person name="Dombrowski N."/>
            <person name="Teske A."/>
            <person name="Baker B.J."/>
        </authorList>
    </citation>
    <scope>NUCLEOTIDE SEQUENCE [LARGE SCALE GENOMIC DNA]</scope>
    <source>
        <strain evidence="9">B3_G15</strain>
    </source>
</reference>
<evidence type="ECO:0000313" key="9">
    <source>
        <dbReference type="EMBL" id="RLE11416.1"/>
    </source>
</evidence>